<proteinExistence type="predicted"/>
<sequence>MDTDLALVIGLLLGALAIPSILAALSDGRAPRLGAAFIAISAGMIGYALLRRPGGYAPGDVPMAFFNVLGRLLN</sequence>
<keyword evidence="3" id="KW-1185">Reference proteome</keyword>
<gene>
    <name evidence="2" type="ORF">GEU84_010370</name>
</gene>
<dbReference type="AlphaFoldDB" id="A0A8X8GZL5"/>
<accession>A0A8X8GZL5</accession>
<dbReference type="EMBL" id="WHUT02000005">
    <property type="protein sequence ID" value="NUB44788.1"/>
    <property type="molecule type" value="Genomic_DNA"/>
</dbReference>
<dbReference type="RefSeq" id="WP_152826141.1">
    <property type="nucleotide sequence ID" value="NZ_WHUT02000005.1"/>
</dbReference>
<evidence type="ECO:0008006" key="4">
    <source>
        <dbReference type="Google" id="ProtNLM"/>
    </source>
</evidence>
<evidence type="ECO:0000313" key="3">
    <source>
        <dbReference type="Proteomes" id="UP000484076"/>
    </source>
</evidence>
<dbReference type="Proteomes" id="UP000484076">
    <property type="component" value="Unassembled WGS sequence"/>
</dbReference>
<keyword evidence="1" id="KW-0472">Membrane</keyword>
<protein>
    <recommendedName>
        <fullName evidence="4">50S ribosomal protein L35</fullName>
    </recommendedName>
</protein>
<comment type="caution">
    <text evidence="2">The sequence shown here is derived from an EMBL/GenBank/DDBJ whole genome shotgun (WGS) entry which is preliminary data.</text>
</comment>
<name>A0A8X8GZL5_9RHOB</name>
<evidence type="ECO:0000313" key="2">
    <source>
        <dbReference type="EMBL" id="NUB44788.1"/>
    </source>
</evidence>
<reference evidence="2" key="1">
    <citation type="submission" date="2020-05" db="EMBL/GenBank/DDBJ databases">
        <title>Fertoebacter nigrum gen. nov., sp. nov., a new member of the family Rhodobacteraceae.</title>
        <authorList>
            <person name="Szuroczki S."/>
            <person name="Abbaszade G."/>
            <person name="Buni D."/>
            <person name="Schumann P."/>
            <person name="Toth E."/>
        </authorList>
    </citation>
    <scope>NUCLEOTIDE SEQUENCE</scope>
    <source>
        <strain evidence="2">RG-N-1a</strain>
    </source>
</reference>
<feature type="transmembrane region" description="Helical" evidence="1">
    <location>
        <begin position="33"/>
        <end position="50"/>
    </location>
</feature>
<organism evidence="2 3">
    <name type="scientific">Fertoeibacter niger</name>
    <dbReference type="NCBI Taxonomy" id="2656921"/>
    <lineage>
        <taxon>Bacteria</taxon>
        <taxon>Pseudomonadati</taxon>
        <taxon>Pseudomonadota</taxon>
        <taxon>Alphaproteobacteria</taxon>
        <taxon>Rhodobacterales</taxon>
        <taxon>Paracoccaceae</taxon>
        <taxon>Fertoeibacter</taxon>
    </lineage>
</organism>
<keyword evidence="1" id="KW-1133">Transmembrane helix</keyword>
<keyword evidence="1" id="KW-0812">Transmembrane</keyword>
<evidence type="ECO:0000256" key="1">
    <source>
        <dbReference type="SAM" id="Phobius"/>
    </source>
</evidence>